<keyword evidence="2" id="KW-1185">Reference proteome</keyword>
<protein>
    <submittedName>
        <fullName evidence="1">Uncharacterized protein</fullName>
    </submittedName>
</protein>
<accession>A0A836CP63</accession>
<dbReference type="SUPFAM" id="SSF53474">
    <property type="entry name" value="alpha/beta-Hydrolases"/>
    <property type="match status" value="1"/>
</dbReference>
<dbReference type="Gene3D" id="3.40.50.1820">
    <property type="entry name" value="alpha/beta hydrolase"/>
    <property type="match status" value="1"/>
</dbReference>
<dbReference type="EMBL" id="JAFCMP010000005">
    <property type="protein sequence ID" value="KAG5192443.1"/>
    <property type="molecule type" value="Genomic_DNA"/>
</dbReference>
<sequence length="132" mass="13707">MPTPFKALLFLARRRQVDILAASEPLAFLPKFPGPILFINGSRDHHDAQDAWRAAARAASLTVYEGADHFFTHDSRFEQRFIDDTWAFALRYIGGATPDTDAAGAASDGGGGASVSAVGGGGSGGDGGGGQL</sequence>
<organism evidence="1 2">
    <name type="scientific">Tribonema minus</name>
    <dbReference type="NCBI Taxonomy" id="303371"/>
    <lineage>
        <taxon>Eukaryota</taxon>
        <taxon>Sar</taxon>
        <taxon>Stramenopiles</taxon>
        <taxon>Ochrophyta</taxon>
        <taxon>PX clade</taxon>
        <taxon>Xanthophyceae</taxon>
        <taxon>Tribonematales</taxon>
        <taxon>Tribonemataceae</taxon>
        <taxon>Tribonema</taxon>
    </lineage>
</organism>
<name>A0A836CP63_9STRA</name>
<dbReference type="OrthoDB" id="8119704at2759"/>
<reference evidence="1" key="1">
    <citation type="submission" date="2021-02" db="EMBL/GenBank/DDBJ databases">
        <title>First Annotated Genome of the Yellow-green Alga Tribonema minus.</title>
        <authorList>
            <person name="Mahan K.M."/>
        </authorList>
    </citation>
    <scope>NUCLEOTIDE SEQUENCE</scope>
    <source>
        <strain evidence="1">UTEX B ZZ1240</strain>
    </source>
</reference>
<comment type="caution">
    <text evidence="1">The sequence shown here is derived from an EMBL/GenBank/DDBJ whole genome shotgun (WGS) entry which is preliminary data.</text>
</comment>
<gene>
    <name evidence="1" type="ORF">JKP88DRAFT_250750</name>
</gene>
<evidence type="ECO:0000313" key="2">
    <source>
        <dbReference type="Proteomes" id="UP000664859"/>
    </source>
</evidence>
<dbReference type="AlphaFoldDB" id="A0A836CP63"/>
<evidence type="ECO:0000313" key="1">
    <source>
        <dbReference type="EMBL" id="KAG5192443.1"/>
    </source>
</evidence>
<dbReference type="InterPro" id="IPR029058">
    <property type="entry name" value="AB_hydrolase_fold"/>
</dbReference>
<proteinExistence type="predicted"/>
<dbReference type="Proteomes" id="UP000664859">
    <property type="component" value="Unassembled WGS sequence"/>
</dbReference>